<evidence type="ECO:0000256" key="1">
    <source>
        <dbReference type="SAM" id="MobiDB-lite"/>
    </source>
</evidence>
<evidence type="ECO:0000313" key="4">
    <source>
        <dbReference type="Proteomes" id="UP000221165"/>
    </source>
</evidence>
<dbReference type="VEuPathDB" id="ToxoDB:CSUI_000415"/>
<dbReference type="Proteomes" id="UP000221165">
    <property type="component" value="Unassembled WGS sequence"/>
</dbReference>
<gene>
    <name evidence="3" type="ORF">CSUI_000415</name>
</gene>
<keyword evidence="3" id="KW-0456">Lyase</keyword>
<feature type="compositionally biased region" description="Acidic residues" evidence="1">
    <location>
        <begin position="1"/>
        <end position="16"/>
    </location>
</feature>
<feature type="compositionally biased region" description="Basic residues" evidence="1">
    <location>
        <begin position="730"/>
        <end position="741"/>
    </location>
</feature>
<dbReference type="GO" id="GO:0016614">
    <property type="term" value="F:oxidoreductase activity, acting on CH-OH group of donors"/>
    <property type="evidence" value="ECO:0007669"/>
    <property type="project" value="InterPro"/>
</dbReference>
<feature type="compositionally biased region" description="Polar residues" evidence="1">
    <location>
        <begin position="332"/>
        <end position="345"/>
    </location>
</feature>
<accession>A0A2C6LGC0</accession>
<feature type="compositionally biased region" description="Polar residues" evidence="1">
    <location>
        <begin position="19"/>
        <end position="44"/>
    </location>
</feature>
<feature type="region of interest" description="Disordered" evidence="1">
    <location>
        <begin position="705"/>
        <end position="777"/>
    </location>
</feature>
<dbReference type="SUPFAM" id="SSF51905">
    <property type="entry name" value="FAD/NAD(P)-binding domain"/>
    <property type="match status" value="1"/>
</dbReference>
<dbReference type="AlphaFoldDB" id="A0A2C6LGC0"/>
<dbReference type="OrthoDB" id="269227at2759"/>
<organism evidence="3 4">
    <name type="scientific">Cystoisospora suis</name>
    <dbReference type="NCBI Taxonomy" id="483139"/>
    <lineage>
        <taxon>Eukaryota</taxon>
        <taxon>Sar</taxon>
        <taxon>Alveolata</taxon>
        <taxon>Apicomplexa</taxon>
        <taxon>Conoidasida</taxon>
        <taxon>Coccidia</taxon>
        <taxon>Eucoccidiorida</taxon>
        <taxon>Eimeriorina</taxon>
        <taxon>Sarcocystidae</taxon>
        <taxon>Cystoisospora</taxon>
    </lineage>
</organism>
<protein>
    <submittedName>
        <fullName evidence="3">Mandelonitrile lyase</fullName>
    </submittedName>
</protein>
<dbReference type="Gene3D" id="3.30.410.10">
    <property type="entry name" value="Cholesterol Oxidase, domain 2"/>
    <property type="match status" value="1"/>
</dbReference>
<feature type="compositionally biased region" description="Low complexity" evidence="1">
    <location>
        <begin position="281"/>
        <end position="295"/>
    </location>
</feature>
<dbReference type="InterPro" id="IPR036188">
    <property type="entry name" value="FAD/NAD-bd_sf"/>
</dbReference>
<keyword evidence="4" id="KW-1185">Reference proteome</keyword>
<feature type="compositionally biased region" description="Polar residues" evidence="1">
    <location>
        <begin position="179"/>
        <end position="207"/>
    </location>
</feature>
<feature type="region of interest" description="Disordered" evidence="1">
    <location>
        <begin position="135"/>
        <end position="395"/>
    </location>
</feature>
<feature type="domain" description="Glucose-methanol-choline oxidoreductase C-terminal" evidence="2">
    <location>
        <begin position="855"/>
        <end position="935"/>
    </location>
</feature>
<name>A0A2C6LGC0_9APIC</name>
<dbReference type="Gene3D" id="3.50.50.60">
    <property type="entry name" value="FAD/NAD(P)-binding domain"/>
    <property type="match status" value="2"/>
</dbReference>
<evidence type="ECO:0000259" key="2">
    <source>
        <dbReference type="Pfam" id="PF05199"/>
    </source>
</evidence>
<dbReference type="SUPFAM" id="SSF54373">
    <property type="entry name" value="FAD-linked reductases, C-terminal domain"/>
    <property type="match status" value="1"/>
</dbReference>
<dbReference type="Gene3D" id="3.30.410.40">
    <property type="match status" value="1"/>
</dbReference>
<dbReference type="InterPro" id="IPR007867">
    <property type="entry name" value="GMC_OxRtase_C"/>
</dbReference>
<dbReference type="GeneID" id="94423860"/>
<dbReference type="RefSeq" id="XP_067927371.1">
    <property type="nucleotide sequence ID" value="XM_068060649.1"/>
</dbReference>
<evidence type="ECO:0000313" key="3">
    <source>
        <dbReference type="EMBL" id="PHJ25725.1"/>
    </source>
</evidence>
<reference evidence="3 4" key="1">
    <citation type="journal article" date="2017" name="Int. J. Parasitol.">
        <title>The genome of the protozoan parasite Cystoisospora suis and a reverse vaccinology approach to identify vaccine candidates.</title>
        <authorList>
            <person name="Palmieri N."/>
            <person name="Shrestha A."/>
            <person name="Ruttkowski B."/>
            <person name="Beck T."/>
            <person name="Vogl C."/>
            <person name="Tomley F."/>
            <person name="Blake D.P."/>
            <person name="Joachim A."/>
        </authorList>
    </citation>
    <scope>NUCLEOTIDE SEQUENCE [LARGE SCALE GENOMIC DNA]</scope>
    <source>
        <strain evidence="3 4">Wien I</strain>
    </source>
</reference>
<feature type="compositionally biased region" description="Basic and acidic residues" evidence="1">
    <location>
        <begin position="754"/>
        <end position="777"/>
    </location>
</feature>
<comment type="caution">
    <text evidence="3">The sequence shown here is derived from an EMBL/GenBank/DDBJ whole genome shotgun (WGS) entry which is preliminary data.</text>
</comment>
<dbReference type="EMBL" id="MIGC01000174">
    <property type="protein sequence ID" value="PHJ25725.1"/>
    <property type="molecule type" value="Genomic_DNA"/>
</dbReference>
<dbReference type="Pfam" id="PF05199">
    <property type="entry name" value="GMC_oxred_C"/>
    <property type="match status" value="1"/>
</dbReference>
<proteinExistence type="predicted"/>
<feature type="compositionally biased region" description="Acidic residues" evidence="1">
    <location>
        <begin position="49"/>
        <end position="60"/>
    </location>
</feature>
<sequence>MSSEILEEQTPSEDVSEAQPFSPSNQRPHASATSQFDSGKQSVPISVVPDEEERSSEDMADSILLSPSSLPPAEVLSESTEQTGPMVGKVDEEPASTGHDSGTNPFFPSYELPAGWTALLDGVGPEGLQTVGLKIPVDEGSNTKPLFLNNKHARTPSMPKFGNGNQDAPVAAKTDEPETPSNDNTSTGDFSLSHSETTPSPPAQSGSGKPFVPTATQEDGESLPTGEGLGSDPFWVDGQDPALSMPAQSESGKQASPLAPGISKDETLSENGLDTEYFLLSSQPSASSPTPQAESGKQSVPMPTEFEEQQPDPTEGSDANLLSSGSKPPASTPSAESGSVTQSVNIAAKVEEEQSSQESGLGKDTSSLSDDLPAAFTISPSQSKMSTPVAPADSDEASLAWDDSLHEGTQFSPVSAVSGFKHVGPGCQETPRSPGASNLSCSLIGVQHLEGWRVSEGIFLSSRSLFPPEWRDDPIVDSVFGTLEACADNKDPFSLESLRPLCAFAYPVIRCLRDAYTTLYSSVEPASRGSITLDTTGAPSIDGAYLTAEQDVFDAVRGISEVVATINKNRNAETEARPSTCSGTVINGLLDILFNIAGATDLVNSSMAVGAVQRHLEGLVPPTHRRLRRVVNLSDAVRPRIVELSGAKGSPEHDADREGPLMLEDYRDHIIENVDVSMMEKLGMKGRLESLGIDLDSYRIHAETATRSPATRVDEELPVEPVTEAEGARLKPKGSGRRGGRKPAAIQMPGASEASHRPDGERNTQDRGPQDAASRLRDAFEDCEKSCDPSGGDIDLTCPRLDLCCHLYQNSRCLLVLGQQMRQSRRFVLEAMWNVYEAEPQPEDHSEDADDPLDQARWTETLPPVLPSPLDAKATATFAFTHMTSMGQHWGTAPMGLVVDSNFDLYGVDGLSIIDASVLDQITRTDPTATLMILGVYGAKVKLSQL</sequence>
<feature type="region of interest" description="Disordered" evidence="1">
    <location>
        <begin position="1"/>
        <end position="111"/>
    </location>
</feature>
<dbReference type="GO" id="GO:0016829">
    <property type="term" value="F:lyase activity"/>
    <property type="evidence" value="ECO:0007669"/>
    <property type="project" value="UniProtKB-KW"/>
</dbReference>